<evidence type="ECO:0000313" key="3">
    <source>
        <dbReference type="Proteomes" id="UP001149140"/>
    </source>
</evidence>
<evidence type="ECO:0000259" key="1">
    <source>
        <dbReference type="Pfam" id="PF04909"/>
    </source>
</evidence>
<proteinExistence type="predicted"/>
<dbReference type="Gene3D" id="3.20.20.140">
    <property type="entry name" value="Metal-dependent hydrolases"/>
    <property type="match status" value="1"/>
</dbReference>
<dbReference type="RefSeq" id="WP_270045363.1">
    <property type="nucleotide sequence ID" value="NZ_JAPDOD010000058.1"/>
</dbReference>
<dbReference type="InterPro" id="IPR006680">
    <property type="entry name" value="Amidohydro-rel"/>
</dbReference>
<feature type="domain" description="Amidohydrolase-related" evidence="1">
    <location>
        <begin position="25"/>
        <end position="332"/>
    </location>
</feature>
<dbReference type="Pfam" id="PF04909">
    <property type="entry name" value="Amidohydro_2"/>
    <property type="match status" value="1"/>
</dbReference>
<evidence type="ECO:0000313" key="2">
    <source>
        <dbReference type="EMBL" id="MDA0166103.1"/>
    </source>
</evidence>
<dbReference type="EMBL" id="JAPDOD010000058">
    <property type="protein sequence ID" value="MDA0166103.1"/>
    <property type="molecule type" value="Genomic_DNA"/>
</dbReference>
<keyword evidence="3" id="KW-1185">Reference proteome</keyword>
<organism evidence="2 3">
    <name type="scientific">Solirubrobacter ginsenosidimutans</name>
    <dbReference type="NCBI Taxonomy" id="490573"/>
    <lineage>
        <taxon>Bacteria</taxon>
        <taxon>Bacillati</taxon>
        <taxon>Actinomycetota</taxon>
        <taxon>Thermoleophilia</taxon>
        <taxon>Solirubrobacterales</taxon>
        <taxon>Solirubrobacteraceae</taxon>
        <taxon>Solirubrobacter</taxon>
    </lineage>
</organism>
<accession>A0A9X3N753</accession>
<reference evidence="2" key="1">
    <citation type="submission" date="2022-10" db="EMBL/GenBank/DDBJ databases">
        <title>The WGS of Solirubrobacter ginsenosidimutans DSM 21036.</title>
        <authorList>
            <person name="Jiang Z."/>
        </authorList>
    </citation>
    <scope>NUCLEOTIDE SEQUENCE</scope>
    <source>
        <strain evidence="2">DSM 21036</strain>
    </source>
</reference>
<dbReference type="GO" id="GO:0016787">
    <property type="term" value="F:hydrolase activity"/>
    <property type="evidence" value="ECO:0007669"/>
    <property type="project" value="InterPro"/>
</dbReference>
<sequence>MAVTDTQPGIERKRKVDAFVFDCVCHIFNFDPKNALGGPGLMFDEHLFAFHQLLTAEGETILSREEFMKEWSVDEIYEMVIAGSDTDMIAAQPLPLTDLFHDGLSDWKKCAEMASKHPDRAVFWGSVNPLEGKKALDLMEIQVKEFGAKAFKFYNVRYDYGQPFPWRMDDPRVAFPVFEKAQELGVNLIGVHKGVPLGPQPIEHTRTFDMDGAAAAFPDINFVIFHVGLPWLDEVLWQIVRFPNLYASIAATVNFISRQPRVFAEMLGKMLWWCGEDKILYGGEAPIWHPQWALEAFWNFELPQDIVTERGYPQLTDQAKRKILGGNLARLHGIDVEAKSKELGLS</sequence>
<protein>
    <submittedName>
        <fullName evidence="2">Amidohydrolase family protein</fullName>
    </submittedName>
</protein>
<dbReference type="Proteomes" id="UP001149140">
    <property type="component" value="Unassembled WGS sequence"/>
</dbReference>
<name>A0A9X3N753_9ACTN</name>
<comment type="caution">
    <text evidence="2">The sequence shown here is derived from an EMBL/GenBank/DDBJ whole genome shotgun (WGS) entry which is preliminary data.</text>
</comment>
<dbReference type="PANTHER" id="PTHR42889:SF1">
    <property type="entry name" value="BLR3681 PROTEIN"/>
    <property type="match status" value="1"/>
</dbReference>
<dbReference type="PANTHER" id="PTHR42889">
    <property type="entry name" value="BLR3681 PROTEIN"/>
    <property type="match status" value="1"/>
</dbReference>
<dbReference type="SUPFAM" id="SSF51556">
    <property type="entry name" value="Metallo-dependent hydrolases"/>
    <property type="match status" value="1"/>
</dbReference>
<dbReference type="InterPro" id="IPR032466">
    <property type="entry name" value="Metal_Hydrolase"/>
</dbReference>
<gene>
    <name evidence="2" type="ORF">OM076_37915</name>
</gene>
<dbReference type="AlphaFoldDB" id="A0A9X3N753"/>